<organism evidence="2">
    <name type="scientific">viral metagenome</name>
    <dbReference type="NCBI Taxonomy" id="1070528"/>
    <lineage>
        <taxon>unclassified sequences</taxon>
        <taxon>metagenomes</taxon>
        <taxon>organismal metagenomes</taxon>
    </lineage>
</organism>
<keyword evidence="1" id="KW-0472">Membrane</keyword>
<dbReference type="AlphaFoldDB" id="A0A6C0AD59"/>
<accession>A0A6C0AD59</accession>
<dbReference type="EMBL" id="MN740546">
    <property type="protein sequence ID" value="QHS77383.1"/>
    <property type="molecule type" value="Genomic_DNA"/>
</dbReference>
<keyword evidence="1" id="KW-0812">Transmembrane</keyword>
<evidence type="ECO:0000313" key="2">
    <source>
        <dbReference type="EMBL" id="QHS77383.1"/>
    </source>
</evidence>
<protein>
    <submittedName>
        <fullName evidence="2">Uncharacterized protein</fullName>
    </submittedName>
</protein>
<proteinExistence type="predicted"/>
<reference evidence="2" key="1">
    <citation type="journal article" date="2020" name="Nature">
        <title>Giant virus diversity and host interactions through global metagenomics.</title>
        <authorList>
            <person name="Schulz F."/>
            <person name="Roux S."/>
            <person name="Paez-Espino D."/>
            <person name="Jungbluth S."/>
            <person name="Walsh D.A."/>
            <person name="Denef V.J."/>
            <person name="McMahon K.D."/>
            <person name="Konstantinidis K.T."/>
            <person name="Eloe-Fadrosh E.A."/>
            <person name="Kyrpides N.C."/>
            <person name="Woyke T."/>
        </authorList>
    </citation>
    <scope>NUCLEOTIDE SEQUENCE</scope>
    <source>
        <strain evidence="2">GVMAG-S-1004661-13</strain>
    </source>
</reference>
<feature type="transmembrane region" description="Helical" evidence="1">
    <location>
        <begin position="31"/>
        <end position="51"/>
    </location>
</feature>
<name>A0A6C0AD59_9ZZZZ</name>
<evidence type="ECO:0000256" key="1">
    <source>
        <dbReference type="SAM" id="Phobius"/>
    </source>
</evidence>
<sequence length="95" mass="11412">MLNLSIYRTDILFFTDGLYKYYLNNFMNLNITAFFIAFLFFIFGGFISYLIKYNTIEWHAPSSSDVRRKVFFDKDNKKYRLNPVVYVCPIDISMK</sequence>
<keyword evidence="1" id="KW-1133">Transmembrane helix</keyword>